<comment type="caution">
    <text evidence="9">The sequence shown here is derived from an EMBL/GenBank/DDBJ whole genome shotgun (WGS) entry which is preliminary data.</text>
</comment>
<dbReference type="Gene3D" id="3.30.70.100">
    <property type="match status" value="1"/>
</dbReference>
<dbReference type="PANTHER" id="PTHR23517:SF2">
    <property type="entry name" value="MULTIDRUG RESISTANCE PROTEIN MDTH"/>
    <property type="match status" value="1"/>
</dbReference>
<feature type="transmembrane region" description="Helical" evidence="7">
    <location>
        <begin position="47"/>
        <end position="67"/>
    </location>
</feature>
<evidence type="ECO:0000256" key="6">
    <source>
        <dbReference type="ARBA" id="ARBA00023136"/>
    </source>
</evidence>
<evidence type="ECO:0000256" key="1">
    <source>
        <dbReference type="ARBA" id="ARBA00004651"/>
    </source>
</evidence>
<dbReference type="Gene3D" id="1.20.1250.20">
    <property type="entry name" value="MFS general substrate transporter like domains"/>
    <property type="match status" value="1"/>
</dbReference>
<feature type="transmembrane region" description="Helical" evidence="7">
    <location>
        <begin position="135"/>
        <end position="157"/>
    </location>
</feature>
<dbReference type="EMBL" id="JAAONZ010000008">
    <property type="protein sequence ID" value="NHO66217.1"/>
    <property type="molecule type" value="Genomic_DNA"/>
</dbReference>
<keyword evidence="10" id="KW-1185">Reference proteome</keyword>
<feature type="transmembrane region" description="Helical" evidence="7">
    <location>
        <begin position="279"/>
        <end position="297"/>
    </location>
</feature>
<dbReference type="Proteomes" id="UP000787472">
    <property type="component" value="Unassembled WGS sequence"/>
</dbReference>
<evidence type="ECO:0000313" key="9">
    <source>
        <dbReference type="EMBL" id="NHO66217.1"/>
    </source>
</evidence>
<feature type="transmembrane region" description="Helical" evidence="7">
    <location>
        <begin position="163"/>
        <end position="185"/>
    </location>
</feature>
<dbReference type="AlphaFoldDB" id="A0A9E5ML15"/>
<evidence type="ECO:0000259" key="8">
    <source>
        <dbReference type="PROSITE" id="PS50850"/>
    </source>
</evidence>
<gene>
    <name evidence="9" type="ORF">G8770_11745</name>
</gene>
<dbReference type="PROSITE" id="PS50850">
    <property type="entry name" value="MFS"/>
    <property type="match status" value="1"/>
</dbReference>
<feature type="transmembrane region" description="Helical" evidence="7">
    <location>
        <begin position="218"/>
        <end position="238"/>
    </location>
</feature>
<protein>
    <submittedName>
        <fullName evidence="9">MFS transporter</fullName>
    </submittedName>
</protein>
<evidence type="ECO:0000313" key="10">
    <source>
        <dbReference type="Proteomes" id="UP000787472"/>
    </source>
</evidence>
<dbReference type="GO" id="GO:0005886">
    <property type="term" value="C:plasma membrane"/>
    <property type="evidence" value="ECO:0007669"/>
    <property type="project" value="UniProtKB-SubCell"/>
</dbReference>
<evidence type="ECO:0000256" key="4">
    <source>
        <dbReference type="ARBA" id="ARBA00022692"/>
    </source>
</evidence>
<reference evidence="9" key="1">
    <citation type="submission" date="2020-03" db="EMBL/GenBank/DDBJ databases">
        <authorList>
            <person name="Guo F."/>
        </authorList>
    </citation>
    <scope>NUCLEOTIDE SEQUENCE</scope>
    <source>
        <strain evidence="9">JCM 30134</strain>
    </source>
</reference>
<dbReference type="GO" id="GO:0022857">
    <property type="term" value="F:transmembrane transporter activity"/>
    <property type="evidence" value="ECO:0007669"/>
    <property type="project" value="InterPro"/>
</dbReference>
<dbReference type="InterPro" id="IPR036259">
    <property type="entry name" value="MFS_trans_sf"/>
</dbReference>
<feature type="domain" description="Major facilitator superfamily (MFS) profile" evidence="8">
    <location>
        <begin position="12"/>
        <end position="390"/>
    </location>
</feature>
<proteinExistence type="predicted"/>
<accession>A0A9E5ML15</accession>
<evidence type="ECO:0000256" key="5">
    <source>
        <dbReference type="ARBA" id="ARBA00022989"/>
    </source>
</evidence>
<feature type="transmembrane region" description="Helical" evidence="7">
    <location>
        <begin position="367"/>
        <end position="385"/>
    </location>
</feature>
<evidence type="ECO:0000256" key="3">
    <source>
        <dbReference type="ARBA" id="ARBA00022475"/>
    </source>
</evidence>
<feature type="transmembrane region" description="Helical" evidence="7">
    <location>
        <begin position="340"/>
        <end position="361"/>
    </location>
</feature>
<keyword evidence="4 7" id="KW-0812">Transmembrane</keyword>
<dbReference type="RefSeq" id="WP_167186652.1">
    <property type="nucleotide sequence ID" value="NZ_JAAONZ010000008.1"/>
</dbReference>
<dbReference type="InterPro" id="IPR011701">
    <property type="entry name" value="MFS"/>
</dbReference>
<organism evidence="9 10">
    <name type="scientific">Pseudomaricurvus hydrocarbonicus</name>
    <dbReference type="NCBI Taxonomy" id="1470433"/>
    <lineage>
        <taxon>Bacteria</taxon>
        <taxon>Pseudomonadati</taxon>
        <taxon>Pseudomonadota</taxon>
        <taxon>Gammaproteobacteria</taxon>
        <taxon>Cellvibrionales</taxon>
        <taxon>Cellvibrionaceae</taxon>
        <taxon>Pseudomaricurvus</taxon>
    </lineage>
</organism>
<name>A0A9E5ML15_9GAMM</name>
<dbReference type="SUPFAM" id="SSF103473">
    <property type="entry name" value="MFS general substrate transporter"/>
    <property type="match status" value="1"/>
</dbReference>
<keyword evidence="2" id="KW-0813">Transport</keyword>
<dbReference type="InterPro" id="IPR050171">
    <property type="entry name" value="MFS_Transporters"/>
</dbReference>
<dbReference type="CDD" id="cd17472">
    <property type="entry name" value="MFS_YajR_like"/>
    <property type="match status" value="1"/>
</dbReference>
<comment type="subcellular location">
    <subcellularLocation>
        <location evidence="1">Cell membrane</location>
        <topology evidence="1">Multi-pass membrane protein</topology>
    </subcellularLocation>
</comment>
<feature type="transmembrane region" description="Helical" evidence="7">
    <location>
        <begin position="79"/>
        <end position="97"/>
    </location>
</feature>
<feature type="transmembrane region" description="Helical" evidence="7">
    <location>
        <begin position="250"/>
        <end position="270"/>
    </location>
</feature>
<sequence>MTPSAASFERRTVASLASLYVFRMMGLFMVLPVLALYGEDYAGSTPFLLGLALGAYGLTQAVLQIPFGMLSDRWGRKPVIALGLIIFAVGSAIAASADSVYGLILGRALQGGGAIASAIMAMVADLTSDESRTKAMATIGASIGVSFSVALVAGPILAGLGGLALMFWVTVGLAVIGLWILFQWVPTPVATARHRDAGTVPKLLGATIRNKELLRLNWGIFTLHFVLMASFLVMPAILESQLDISRNQHWMVYLPLLVLAFVAMVPFIIIAEKKRKMKWVFVAAVVLLGAMMGVMALEQHQRVGFMVGLFFFFMAFNLLEATLPSLMSKLAPAGAKGTASGVYATCQFLGAFCGGTAGGWLLQSQGVTAVFGLCVVMIGLWVLVASTMRSPRYLKGLQVPLAAEQFSRANEKLSSLPGVVEVVLIRDEAVAYLKVDPEFFRRDSLAGIEW</sequence>
<keyword evidence="5 7" id="KW-1133">Transmembrane helix</keyword>
<dbReference type="PANTHER" id="PTHR23517">
    <property type="entry name" value="RESISTANCE PROTEIN MDTM, PUTATIVE-RELATED-RELATED"/>
    <property type="match status" value="1"/>
</dbReference>
<dbReference type="InterPro" id="IPR020846">
    <property type="entry name" value="MFS_dom"/>
</dbReference>
<feature type="transmembrane region" description="Helical" evidence="7">
    <location>
        <begin position="12"/>
        <end position="35"/>
    </location>
</feature>
<keyword evidence="3" id="KW-1003">Cell membrane</keyword>
<evidence type="ECO:0000256" key="2">
    <source>
        <dbReference type="ARBA" id="ARBA00022448"/>
    </source>
</evidence>
<feature type="transmembrane region" description="Helical" evidence="7">
    <location>
        <begin position="303"/>
        <end position="319"/>
    </location>
</feature>
<evidence type="ECO:0000256" key="7">
    <source>
        <dbReference type="SAM" id="Phobius"/>
    </source>
</evidence>
<feature type="transmembrane region" description="Helical" evidence="7">
    <location>
        <begin position="103"/>
        <end position="123"/>
    </location>
</feature>
<keyword evidence="6 7" id="KW-0472">Membrane</keyword>
<dbReference type="Pfam" id="PF07690">
    <property type="entry name" value="MFS_1"/>
    <property type="match status" value="1"/>
</dbReference>